<dbReference type="Pfam" id="PF13640">
    <property type="entry name" value="2OG-FeII_Oxy_3"/>
    <property type="match status" value="1"/>
</dbReference>
<proteinExistence type="inferred from homology"/>
<evidence type="ECO:0000259" key="4">
    <source>
        <dbReference type="PROSITE" id="PS51471"/>
    </source>
</evidence>
<keyword evidence="6" id="KW-1185">Reference proteome</keyword>
<evidence type="ECO:0000256" key="1">
    <source>
        <dbReference type="ARBA" id="ARBA00022723"/>
    </source>
</evidence>
<organism evidence="5 6">
    <name type="scientific">Prorocentrum cordatum</name>
    <dbReference type="NCBI Taxonomy" id="2364126"/>
    <lineage>
        <taxon>Eukaryota</taxon>
        <taxon>Sar</taxon>
        <taxon>Alveolata</taxon>
        <taxon>Dinophyceae</taxon>
        <taxon>Prorocentrales</taxon>
        <taxon>Prorocentraceae</taxon>
        <taxon>Prorocentrum</taxon>
    </lineage>
</organism>
<protein>
    <recommendedName>
        <fullName evidence="4">Fe2OG dioxygenase domain-containing protein</fullName>
    </recommendedName>
</protein>
<feature type="domain" description="Fe2OG dioxygenase" evidence="4">
    <location>
        <begin position="1"/>
        <end position="96"/>
    </location>
</feature>
<sequence>ERPTVVRYAPGEHFSEHHDGKFRPRTVFVYLNDLPEDDLGGDTFFPHLGLSFRPRAGCAVMWTNPTPDGVEDSRLVHCGRAPKSGVKFGLNCFFNDERMRLVHSPRAEAPLQDAFTVDVQALLPEELRSGALPVGERGSRRYTLKSTPEITAVPCIAGDDEVDHLLELVGLPRLEEAAAPEGPGEAREGGADAALLRGGTQLLRLLGAAEDPVVEALEGRLADAAHFPLDHLGPMRLVRSGHVQGMCNRGCGQKSGVVCLSDRDE</sequence>
<keyword evidence="1 3" id="KW-0479">Metal-binding</keyword>
<name>A0ABN9RKH0_9DINO</name>
<keyword evidence="2 3" id="KW-0408">Iron</keyword>
<reference evidence="5" key="1">
    <citation type="submission" date="2023-10" db="EMBL/GenBank/DDBJ databases">
        <authorList>
            <person name="Chen Y."/>
            <person name="Shah S."/>
            <person name="Dougan E. K."/>
            <person name="Thang M."/>
            <person name="Chan C."/>
        </authorList>
    </citation>
    <scope>NUCLEOTIDE SEQUENCE [LARGE SCALE GENOMIC DNA]</scope>
</reference>
<keyword evidence="3" id="KW-0560">Oxidoreductase</keyword>
<dbReference type="InterPro" id="IPR045054">
    <property type="entry name" value="P4HA-like"/>
</dbReference>
<gene>
    <name evidence="5" type="ORF">PCOR1329_LOCUS20825</name>
</gene>
<evidence type="ECO:0000313" key="6">
    <source>
        <dbReference type="Proteomes" id="UP001189429"/>
    </source>
</evidence>
<comment type="caution">
    <text evidence="5">The sequence shown here is derived from an EMBL/GenBank/DDBJ whole genome shotgun (WGS) entry which is preliminary data.</text>
</comment>
<comment type="similarity">
    <text evidence="3">Belongs to the iron/ascorbate-dependent oxidoreductase family.</text>
</comment>
<evidence type="ECO:0000313" key="5">
    <source>
        <dbReference type="EMBL" id="CAK0818616.1"/>
    </source>
</evidence>
<dbReference type="InterPro" id="IPR044862">
    <property type="entry name" value="Pro_4_hyd_alph_FE2OG_OXY"/>
</dbReference>
<dbReference type="Proteomes" id="UP001189429">
    <property type="component" value="Unassembled WGS sequence"/>
</dbReference>
<feature type="non-terminal residue" evidence="5">
    <location>
        <position position="1"/>
    </location>
</feature>
<evidence type="ECO:0000256" key="2">
    <source>
        <dbReference type="ARBA" id="ARBA00023004"/>
    </source>
</evidence>
<accession>A0ABN9RKH0</accession>
<dbReference type="EMBL" id="CAUYUJ010006779">
    <property type="protein sequence ID" value="CAK0818616.1"/>
    <property type="molecule type" value="Genomic_DNA"/>
</dbReference>
<dbReference type="PANTHER" id="PTHR10869:SF246">
    <property type="entry name" value="TRANSMEMBRANE PROLYL 4-HYDROXYLASE"/>
    <property type="match status" value="1"/>
</dbReference>
<dbReference type="PROSITE" id="PS51471">
    <property type="entry name" value="FE2OG_OXY"/>
    <property type="match status" value="1"/>
</dbReference>
<dbReference type="Gene3D" id="2.60.120.620">
    <property type="entry name" value="q2cbj1_9rhob like domain"/>
    <property type="match status" value="1"/>
</dbReference>
<feature type="non-terminal residue" evidence="5">
    <location>
        <position position="265"/>
    </location>
</feature>
<dbReference type="PANTHER" id="PTHR10869">
    <property type="entry name" value="PROLYL 4-HYDROXYLASE ALPHA SUBUNIT"/>
    <property type="match status" value="1"/>
</dbReference>
<evidence type="ECO:0000256" key="3">
    <source>
        <dbReference type="RuleBase" id="RU003682"/>
    </source>
</evidence>
<dbReference type="InterPro" id="IPR005123">
    <property type="entry name" value="Oxoglu/Fe-dep_dioxygenase_dom"/>
</dbReference>